<evidence type="ECO:0000313" key="2">
    <source>
        <dbReference type="Proteomes" id="UP000694700"/>
    </source>
</evidence>
<dbReference type="InterPro" id="IPR036875">
    <property type="entry name" value="Znf_CCHC_sf"/>
</dbReference>
<dbReference type="Ensembl" id="ENSCCRT00015079061.1">
    <property type="protein sequence ID" value="ENSCCRP00015076571.1"/>
    <property type="gene ID" value="ENSCCRG00015030979.1"/>
</dbReference>
<dbReference type="PANTHER" id="PTHR15503">
    <property type="entry name" value="LDOC1 RELATED"/>
    <property type="match status" value="1"/>
</dbReference>
<dbReference type="Gene3D" id="2.40.70.10">
    <property type="entry name" value="Acid Proteases"/>
    <property type="match status" value="1"/>
</dbReference>
<dbReference type="GO" id="GO:0003676">
    <property type="term" value="F:nucleic acid binding"/>
    <property type="evidence" value="ECO:0007669"/>
    <property type="project" value="InterPro"/>
</dbReference>
<dbReference type="Proteomes" id="UP000694700">
    <property type="component" value="Unplaced"/>
</dbReference>
<accession>A0A8C1X6Z8</accession>
<sequence length="431" mass="48352">MWQGNRMSFPTYDCFIRQFRDVFEHSEELIVLCQGHSTAAEYTLAFHTLAAQMGWEDEPLRLFYRKGLSHDLQSELACREEGRTLDQFMDLAIRLDNLIRSRCTRRYSPAQPAAQRLSKPEPMQIGTTQLSSTEREKRIRQHLCLYCEQAGHLRVSCPIRPSHQDSTAVSASLHSFGVPVVINTGGRRFETNAMIDSGAAGNFIDISFAETHDIPLLSCESPVAVAALDGRLLGSGRIKYITPDIQLQIGALHTETIRLFAIDSPRNPIILGLPWLEKHNPRISWSTQEIVHWSQSCQDHCLPTHQPSTHPQEEELKPSDMSGLPLEYQDLVEAFSKTKASKLPPHRPVDCAIDLIPGSTPPKGRIFPLSQPESAAMKKYIEEGLAKGFITPSKSPASAGFFFVKKKDGGLRPCIDYRALNEISVKFCYPL</sequence>
<dbReference type="InterPro" id="IPR021109">
    <property type="entry name" value="Peptidase_aspartic_dom_sf"/>
</dbReference>
<protein>
    <recommendedName>
        <fullName evidence="3">Retrotransposon gag domain-containing protein</fullName>
    </recommendedName>
</protein>
<dbReference type="PANTHER" id="PTHR15503:SF22">
    <property type="entry name" value="TRANSPOSON TY3-I GAG POLYPROTEIN"/>
    <property type="match status" value="1"/>
</dbReference>
<dbReference type="AlphaFoldDB" id="A0A8C1X6Z8"/>
<dbReference type="SUPFAM" id="SSF57756">
    <property type="entry name" value="Retrovirus zinc finger-like domains"/>
    <property type="match status" value="1"/>
</dbReference>
<proteinExistence type="predicted"/>
<reference evidence="1" key="1">
    <citation type="submission" date="2025-08" db="UniProtKB">
        <authorList>
            <consortium name="Ensembl"/>
        </authorList>
    </citation>
    <scope>IDENTIFICATION</scope>
</reference>
<dbReference type="InterPro" id="IPR032567">
    <property type="entry name" value="RTL1-rel"/>
</dbReference>
<dbReference type="InterPro" id="IPR043502">
    <property type="entry name" value="DNA/RNA_pol_sf"/>
</dbReference>
<dbReference type="Gene3D" id="3.10.10.10">
    <property type="entry name" value="HIV Type 1 Reverse Transcriptase, subunit A, domain 1"/>
    <property type="match status" value="1"/>
</dbReference>
<dbReference type="CDD" id="cd00303">
    <property type="entry name" value="retropepsin_like"/>
    <property type="match status" value="1"/>
</dbReference>
<dbReference type="GO" id="GO:0008270">
    <property type="term" value="F:zinc ion binding"/>
    <property type="evidence" value="ECO:0007669"/>
    <property type="project" value="InterPro"/>
</dbReference>
<evidence type="ECO:0008006" key="3">
    <source>
        <dbReference type="Google" id="ProtNLM"/>
    </source>
</evidence>
<name>A0A8C1X6Z8_CYPCA</name>
<organism evidence="1 2">
    <name type="scientific">Cyprinus carpio</name>
    <name type="common">Common carp</name>
    <dbReference type="NCBI Taxonomy" id="7962"/>
    <lineage>
        <taxon>Eukaryota</taxon>
        <taxon>Metazoa</taxon>
        <taxon>Chordata</taxon>
        <taxon>Craniata</taxon>
        <taxon>Vertebrata</taxon>
        <taxon>Euteleostomi</taxon>
        <taxon>Actinopterygii</taxon>
        <taxon>Neopterygii</taxon>
        <taxon>Teleostei</taxon>
        <taxon>Ostariophysi</taxon>
        <taxon>Cypriniformes</taxon>
        <taxon>Cyprinidae</taxon>
        <taxon>Cyprininae</taxon>
        <taxon>Cyprinus</taxon>
    </lineage>
</organism>
<dbReference type="SUPFAM" id="SSF56672">
    <property type="entry name" value="DNA/RNA polymerases"/>
    <property type="match status" value="1"/>
</dbReference>
<evidence type="ECO:0000313" key="1">
    <source>
        <dbReference type="Ensembl" id="ENSCCRP00015076571.1"/>
    </source>
</evidence>